<gene>
    <name evidence="1" type="ORF">S12H4_44520</name>
</gene>
<protein>
    <submittedName>
        <fullName evidence="1">Uncharacterized protein</fullName>
    </submittedName>
</protein>
<reference evidence="1" key="1">
    <citation type="journal article" date="2014" name="Front. Microbiol.">
        <title>High frequency of phylogenetically diverse reductive dehalogenase-homologous genes in deep subseafloor sedimentary metagenomes.</title>
        <authorList>
            <person name="Kawai M."/>
            <person name="Futagami T."/>
            <person name="Toyoda A."/>
            <person name="Takaki Y."/>
            <person name="Nishi S."/>
            <person name="Hori S."/>
            <person name="Arai W."/>
            <person name="Tsubouchi T."/>
            <person name="Morono Y."/>
            <person name="Uchiyama I."/>
            <person name="Ito T."/>
            <person name="Fujiyama A."/>
            <person name="Inagaki F."/>
            <person name="Takami H."/>
        </authorList>
    </citation>
    <scope>NUCLEOTIDE SEQUENCE</scope>
    <source>
        <strain evidence="1">Expedition CK06-06</strain>
    </source>
</reference>
<name>X1VJL0_9ZZZZ</name>
<evidence type="ECO:0000313" key="1">
    <source>
        <dbReference type="EMBL" id="GAJ15556.1"/>
    </source>
</evidence>
<sequence length="50" mass="5869">MDGKKNKYYAASVVIDSDNELFLILPNGESIYITPEQLFQLKKLYEESRR</sequence>
<dbReference type="AlphaFoldDB" id="X1VJL0"/>
<dbReference type="EMBL" id="BARW01027436">
    <property type="protein sequence ID" value="GAJ15556.1"/>
    <property type="molecule type" value="Genomic_DNA"/>
</dbReference>
<comment type="caution">
    <text evidence="1">The sequence shown here is derived from an EMBL/GenBank/DDBJ whole genome shotgun (WGS) entry which is preliminary data.</text>
</comment>
<proteinExistence type="predicted"/>
<accession>X1VJL0</accession>
<organism evidence="1">
    <name type="scientific">marine sediment metagenome</name>
    <dbReference type="NCBI Taxonomy" id="412755"/>
    <lineage>
        <taxon>unclassified sequences</taxon>
        <taxon>metagenomes</taxon>
        <taxon>ecological metagenomes</taxon>
    </lineage>
</organism>